<keyword evidence="4" id="KW-0274">FAD</keyword>
<dbReference type="PANTHER" id="PTHR43706">
    <property type="entry name" value="NADH DEHYDROGENASE"/>
    <property type="match status" value="1"/>
</dbReference>
<evidence type="ECO:0000259" key="8">
    <source>
        <dbReference type="Pfam" id="PF07992"/>
    </source>
</evidence>
<dbReference type="InterPro" id="IPR036188">
    <property type="entry name" value="FAD/NAD-bd_sf"/>
</dbReference>
<feature type="domain" description="FAD/NAD(P)-binding" evidence="8">
    <location>
        <begin position="5"/>
        <end position="290"/>
    </location>
</feature>
<evidence type="ECO:0000256" key="3">
    <source>
        <dbReference type="ARBA" id="ARBA00022630"/>
    </source>
</evidence>
<evidence type="ECO:0000313" key="9">
    <source>
        <dbReference type="EMBL" id="QHT96446.1"/>
    </source>
</evidence>
<dbReference type="EC" id="1.6.5.9" evidence="2"/>
<dbReference type="PANTHER" id="PTHR43706:SF47">
    <property type="entry name" value="EXTERNAL NADH-UBIQUINONE OXIDOREDUCTASE 1, MITOCHONDRIAL-RELATED"/>
    <property type="match status" value="1"/>
</dbReference>
<evidence type="ECO:0000256" key="4">
    <source>
        <dbReference type="ARBA" id="ARBA00022827"/>
    </source>
</evidence>
<dbReference type="InterPro" id="IPR045024">
    <property type="entry name" value="NDH-2"/>
</dbReference>
<sequence>MDKENITIIGCGWGCAGFIKYIDTNKYNVTVISKDLHFTFTPLLTYSSTRSVFQSCNTTQHLSNINNKVKFIKSNVDNVNIIKNELIMDKSSNKYDYLVLSHGADVNTFNIKGIEEYTLFLKTHEDAIKIQEQIRILDKNKNIAIIGCGPTGAELIGHLIDTKKFNIYAIDGLPKPLSLFSDSISDYVINLWKKNNVQLNFSNFVTHVDKDNIYFKNNKIKYDLAIWCGGVKPNSLTNLINKQLTHVNPNDCKFGISVNNMLQVQNNIFAIGDCAYSGLPPTAQVAYQQGKYLANNFNNEFRNNKPFKFENKGQICYVGNKKSVYQINKFQSSGSLTYYLNQFIHIYNAINIKQKCSFITSFIKDK</sequence>
<evidence type="ECO:0000256" key="5">
    <source>
        <dbReference type="ARBA" id="ARBA00023002"/>
    </source>
</evidence>
<keyword evidence="3" id="KW-0285">Flavoprotein</keyword>
<dbReference type="Gene3D" id="3.50.50.100">
    <property type="match status" value="1"/>
</dbReference>
<evidence type="ECO:0000256" key="2">
    <source>
        <dbReference type="ARBA" id="ARBA00012637"/>
    </source>
</evidence>
<dbReference type="InterPro" id="IPR023753">
    <property type="entry name" value="FAD/NAD-binding_dom"/>
</dbReference>
<name>A0A6C0IVL8_9ZZZZ</name>
<dbReference type="Pfam" id="PF07992">
    <property type="entry name" value="Pyr_redox_2"/>
    <property type="match status" value="1"/>
</dbReference>
<dbReference type="AlphaFoldDB" id="A0A6C0IVL8"/>
<comment type="catalytic activity">
    <reaction evidence="7">
        <text>a quinone + NADH + H(+) = a quinol + NAD(+)</text>
        <dbReference type="Rhea" id="RHEA:46160"/>
        <dbReference type="ChEBI" id="CHEBI:15378"/>
        <dbReference type="ChEBI" id="CHEBI:24646"/>
        <dbReference type="ChEBI" id="CHEBI:57540"/>
        <dbReference type="ChEBI" id="CHEBI:57945"/>
        <dbReference type="ChEBI" id="CHEBI:132124"/>
        <dbReference type="EC" id="1.6.5.9"/>
    </reaction>
</comment>
<keyword evidence="6" id="KW-0520">NAD</keyword>
<dbReference type="SUPFAM" id="SSF51905">
    <property type="entry name" value="FAD/NAD(P)-binding domain"/>
    <property type="match status" value="1"/>
</dbReference>
<evidence type="ECO:0000256" key="6">
    <source>
        <dbReference type="ARBA" id="ARBA00023027"/>
    </source>
</evidence>
<dbReference type="GO" id="GO:0005739">
    <property type="term" value="C:mitochondrion"/>
    <property type="evidence" value="ECO:0007669"/>
    <property type="project" value="TreeGrafter"/>
</dbReference>
<protein>
    <recommendedName>
        <fullName evidence="2">NADH:ubiquinone reductase (non-electrogenic)</fullName>
        <ecNumber evidence="2">1.6.5.9</ecNumber>
    </recommendedName>
</protein>
<reference evidence="9" key="1">
    <citation type="journal article" date="2020" name="Nature">
        <title>Giant virus diversity and host interactions through global metagenomics.</title>
        <authorList>
            <person name="Schulz F."/>
            <person name="Roux S."/>
            <person name="Paez-Espino D."/>
            <person name="Jungbluth S."/>
            <person name="Walsh D.A."/>
            <person name="Denef V.J."/>
            <person name="McMahon K.D."/>
            <person name="Konstantinidis K.T."/>
            <person name="Eloe-Fadrosh E.A."/>
            <person name="Kyrpides N.C."/>
            <person name="Woyke T."/>
        </authorList>
    </citation>
    <scope>NUCLEOTIDE SEQUENCE</scope>
    <source>
        <strain evidence="9">GVMAG-M-3300024302-11</strain>
    </source>
</reference>
<keyword evidence="5" id="KW-0560">Oxidoreductase</keyword>
<dbReference type="EMBL" id="MN740257">
    <property type="protein sequence ID" value="QHT96446.1"/>
    <property type="molecule type" value="Genomic_DNA"/>
</dbReference>
<evidence type="ECO:0000256" key="7">
    <source>
        <dbReference type="ARBA" id="ARBA00047599"/>
    </source>
</evidence>
<proteinExistence type="inferred from homology"/>
<accession>A0A6C0IVL8</accession>
<comment type="similarity">
    <text evidence="1">Belongs to the NADH dehydrogenase family.</text>
</comment>
<evidence type="ECO:0000256" key="1">
    <source>
        <dbReference type="ARBA" id="ARBA00005272"/>
    </source>
</evidence>
<organism evidence="9">
    <name type="scientific">viral metagenome</name>
    <dbReference type="NCBI Taxonomy" id="1070528"/>
    <lineage>
        <taxon>unclassified sequences</taxon>
        <taxon>metagenomes</taxon>
        <taxon>organismal metagenomes</taxon>
    </lineage>
</organism>
<dbReference type="GO" id="GO:0050136">
    <property type="term" value="F:NADH dehydrogenase (quinone) (non-electrogenic) activity"/>
    <property type="evidence" value="ECO:0007669"/>
    <property type="project" value="UniProtKB-EC"/>
</dbReference>